<dbReference type="Proteomes" id="UP001597083">
    <property type="component" value="Unassembled WGS sequence"/>
</dbReference>
<dbReference type="EMBL" id="JBHTIR010000949">
    <property type="protein sequence ID" value="MFD0851972.1"/>
    <property type="molecule type" value="Genomic_DNA"/>
</dbReference>
<proteinExistence type="predicted"/>
<evidence type="ECO:0000313" key="2">
    <source>
        <dbReference type="Proteomes" id="UP001597083"/>
    </source>
</evidence>
<gene>
    <name evidence="1" type="ORF">ACFQ07_07050</name>
</gene>
<keyword evidence="2" id="KW-1185">Reference proteome</keyword>
<organism evidence="1 2">
    <name type="scientific">Actinomadura adrarensis</name>
    <dbReference type="NCBI Taxonomy" id="1819600"/>
    <lineage>
        <taxon>Bacteria</taxon>
        <taxon>Bacillati</taxon>
        <taxon>Actinomycetota</taxon>
        <taxon>Actinomycetes</taxon>
        <taxon>Streptosporangiales</taxon>
        <taxon>Thermomonosporaceae</taxon>
        <taxon>Actinomadura</taxon>
    </lineage>
</organism>
<reference evidence="2" key="1">
    <citation type="journal article" date="2019" name="Int. J. Syst. Evol. Microbiol.">
        <title>The Global Catalogue of Microorganisms (GCM) 10K type strain sequencing project: providing services to taxonomists for standard genome sequencing and annotation.</title>
        <authorList>
            <consortium name="The Broad Institute Genomics Platform"/>
            <consortium name="The Broad Institute Genome Sequencing Center for Infectious Disease"/>
            <person name="Wu L."/>
            <person name="Ma J."/>
        </authorList>
    </citation>
    <scope>NUCLEOTIDE SEQUENCE [LARGE SCALE GENOMIC DNA]</scope>
    <source>
        <strain evidence="2">JCM 31696</strain>
    </source>
</reference>
<protein>
    <submittedName>
        <fullName evidence="1">Uncharacterized protein</fullName>
    </submittedName>
</protein>
<feature type="non-terminal residue" evidence="1">
    <location>
        <position position="1"/>
    </location>
</feature>
<name>A0ABW3CEJ7_9ACTN</name>
<evidence type="ECO:0000313" key="1">
    <source>
        <dbReference type="EMBL" id="MFD0851972.1"/>
    </source>
</evidence>
<sequence length="144" mass="14451">VVSTATGATPQLATIANAQFGTTGSPCSLFGLGVVATLDSPVGLHATGFPDGGVTPGRLGNTINATITGVGGYDCTMHVTGTSVPGAYDNAGVLSINPDVLRTLHIDSVDGCQVFGLDVFDVSNNAGFQADFNVTPPQTVSHES</sequence>
<comment type="caution">
    <text evidence="1">The sequence shown here is derived from an EMBL/GenBank/DDBJ whole genome shotgun (WGS) entry which is preliminary data.</text>
</comment>
<accession>A0ABW3CEJ7</accession>